<dbReference type="PANTHER" id="PTHR47739:SF1">
    <property type="entry name" value="TRNA1(VAL) (ADENINE(37)-N6)-METHYLTRANSFERASE"/>
    <property type="match status" value="1"/>
</dbReference>
<dbReference type="PROSITE" id="PS00092">
    <property type="entry name" value="N6_MTASE"/>
    <property type="match status" value="1"/>
</dbReference>
<dbReference type="SUPFAM" id="SSF53335">
    <property type="entry name" value="S-adenosyl-L-methionine-dependent methyltransferases"/>
    <property type="match status" value="1"/>
</dbReference>
<evidence type="ECO:0000313" key="2">
    <source>
        <dbReference type="EMBL" id="SJZ75811.1"/>
    </source>
</evidence>
<keyword evidence="2" id="KW-0808">Transferase</keyword>
<dbReference type="CDD" id="cd02440">
    <property type="entry name" value="AdoMet_MTases"/>
    <property type="match status" value="1"/>
</dbReference>
<proteinExistence type="predicted"/>
<evidence type="ECO:0000313" key="3">
    <source>
        <dbReference type="Proteomes" id="UP000190625"/>
    </source>
</evidence>
<keyword evidence="2" id="KW-0489">Methyltransferase</keyword>
<dbReference type="GO" id="GO:0008757">
    <property type="term" value="F:S-adenosylmethionine-dependent methyltransferase activity"/>
    <property type="evidence" value="ECO:0007669"/>
    <property type="project" value="UniProtKB-ARBA"/>
</dbReference>
<reference evidence="3" key="1">
    <citation type="submission" date="2017-02" db="EMBL/GenBank/DDBJ databases">
        <authorList>
            <person name="Varghese N."/>
            <person name="Submissions S."/>
        </authorList>
    </citation>
    <scope>NUCLEOTIDE SEQUENCE [LARGE SCALE GENOMIC DNA]</scope>
    <source>
        <strain evidence="3">ATCC BAA-73</strain>
    </source>
</reference>
<accession>A0A1T4N9E8</accession>
<dbReference type="InterPro" id="IPR050210">
    <property type="entry name" value="tRNA_Adenine-N(6)_MTase"/>
</dbReference>
<dbReference type="AlphaFoldDB" id="A0A1T4N9E8"/>
<keyword evidence="3" id="KW-1185">Reference proteome</keyword>
<dbReference type="RefSeq" id="WP_078810209.1">
    <property type="nucleotide sequence ID" value="NZ_FUWM01000013.1"/>
</dbReference>
<dbReference type="InterPro" id="IPR025714">
    <property type="entry name" value="Methyltranfer_dom"/>
</dbReference>
<evidence type="ECO:0000259" key="1">
    <source>
        <dbReference type="Pfam" id="PF13847"/>
    </source>
</evidence>
<dbReference type="EMBL" id="FUWM01000013">
    <property type="protein sequence ID" value="SJZ75811.1"/>
    <property type="molecule type" value="Genomic_DNA"/>
</dbReference>
<protein>
    <submittedName>
        <fullName evidence="2">tRNA1(Val) A37 N6-methylase TrmN6</fullName>
    </submittedName>
</protein>
<dbReference type="InterPro" id="IPR002052">
    <property type="entry name" value="DNA_methylase_N6_adenine_CS"/>
</dbReference>
<name>A0A1T4N9E8_9FIRM</name>
<dbReference type="GO" id="GO:0032259">
    <property type="term" value="P:methylation"/>
    <property type="evidence" value="ECO:0007669"/>
    <property type="project" value="UniProtKB-KW"/>
</dbReference>
<dbReference type="Proteomes" id="UP000190625">
    <property type="component" value="Unassembled WGS sequence"/>
</dbReference>
<dbReference type="GO" id="GO:0008170">
    <property type="term" value="F:N-methyltransferase activity"/>
    <property type="evidence" value="ECO:0007669"/>
    <property type="project" value="UniProtKB-ARBA"/>
</dbReference>
<sequence>MSKVKLKEDERLDDLIHNGLKIIQSKSHFSFAIDAVLLADFAEPKSKDKVIDLGTGTGVIPLLLMAKYEPRKIIGIELQAELVSMARRSIQYNGLKNSIQVKEVDIKKLKDEFVAESFDLVVSNPPYLPIGQGKVNSNRSIALARHEIEVELNDIVKASAYLVKYRGRVTYIHRAERLDKLLRMMNEYNLQPKELRLIYPYKDRNSNLVLVTGVKGAKPGLKIKKPLVIYKDNGNYTSEVMEIYYGSNYSNKVVD</sequence>
<dbReference type="Gene3D" id="3.40.50.150">
    <property type="entry name" value="Vaccinia Virus protein VP39"/>
    <property type="match status" value="1"/>
</dbReference>
<dbReference type="PANTHER" id="PTHR47739">
    <property type="entry name" value="TRNA1(VAL) (ADENINE(37)-N6)-METHYLTRANSFERASE"/>
    <property type="match status" value="1"/>
</dbReference>
<gene>
    <name evidence="2" type="ORF">SAMN02745118_01746</name>
</gene>
<organism evidence="2 3">
    <name type="scientific">Selenihalanaerobacter shriftii</name>
    <dbReference type="NCBI Taxonomy" id="142842"/>
    <lineage>
        <taxon>Bacteria</taxon>
        <taxon>Bacillati</taxon>
        <taxon>Bacillota</taxon>
        <taxon>Clostridia</taxon>
        <taxon>Halanaerobiales</taxon>
        <taxon>Halobacteroidaceae</taxon>
        <taxon>Selenihalanaerobacter</taxon>
    </lineage>
</organism>
<dbReference type="STRING" id="142842.SAMN02745118_01746"/>
<dbReference type="OrthoDB" id="9777257at2"/>
<dbReference type="GO" id="GO:0003676">
    <property type="term" value="F:nucleic acid binding"/>
    <property type="evidence" value="ECO:0007669"/>
    <property type="project" value="InterPro"/>
</dbReference>
<feature type="domain" description="Methyltransferase" evidence="1">
    <location>
        <begin position="45"/>
        <end position="124"/>
    </location>
</feature>
<dbReference type="Pfam" id="PF13847">
    <property type="entry name" value="Methyltransf_31"/>
    <property type="match status" value="1"/>
</dbReference>
<dbReference type="InterPro" id="IPR029063">
    <property type="entry name" value="SAM-dependent_MTases_sf"/>
</dbReference>